<evidence type="ECO:0000256" key="1">
    <source>
        <dbReference type="ARBA" id="ARBA00004141"/>
    </source>
</evidence>
<evidence type="ECO:0000256" key="7">
    <source>
        <dbReference type="ARBA" id="ARBA00023136"/>
    </source>
</evidence>
<dbReference type="CDD" id="cd03213">
    <property type="entry name" value="ABCG_EPDR"/>
    <property type="match status" value="1"/>
</dbReference>
<evidence type="ECO:0000256" key="3">
    <source>
        <dbReference type="ARBA" id="ARBA00022692"/>
    </source>
</evidence>
<feature type="chain" id="PRO_5016333575" description="ABC transporter domain-containing protein" evidence="10">
    <location>
        <begin position="19"/>
        <end position="1049"/>
    </location>
</feature>
<reference evidence="12 13" key="1">
    <citation type="journal article" date="2018" name="Mol. Biol. Evol.">
        <title>Broad Genomic Sampling Reveals a Smut Pathogenic Ancestry of the Fungal Clade Ustilaginomycotina.</title>
        <authorList>
            <person name="Kijpornyongpan T."/>
            <person name="Mondo S.J."/>
            <person name="Barry K."/>
            <person name="Sandor L."/>
            <person name="Lee J."/>
            <person name="Lipzen A."/>
            <person name="Pangilinan J."/>
            <person name="LaButti K."/>
            <person name="Hainaut M."/>
            <person name="Henrissat B."/>
            <person name="Grigoriev I.V."/>
            <person name="Spatafora J.W."/>
            <person name="Aime M.C."/>
        </authorList>
    </citation>
    <scope>NUCLEOTIDE SEQUENCE [LARGE SCALE GENOMIC DNA]</scope>
    <source>
        <strain evidence="12 13">MCA 5214</strain>
    </source>
</reference>
<keyword evidence="7 9" id="KW-0472">Membrane</keyword>
<name>A0A316UYN1_9BASI</name>
<keyword evidence="6 9" id="KW-1133">Transmembrane helix</keyword>
<evidence type="ECO:0000256" key="5">
    <source>
        <dbReference type="ARBA" id="ARBA00022840"/>
    </source>
</evidence>
<dbReference type="InterPro" id="IPR017871">
    <property type="entry name" value="ABC_transporter-like_CS"/>
</dbReference>
<dbReference type="SMART" id="SM00382">
    <property type="entry name" value="AAA"/>
    <property type="match status" value="1"/>
</dbReference>
<dbReference type="InterPro" id="IPR013525">
    <property type="entry name" value="ABC2_TM"/>
</dbReference>
<dbReference type="Proteomes" id="UP000245884">
    <property type="component" value="Unassembled WGS sequence"/>
</dbReference>
<feature type="transmembrane region" description="Helical" evidence="9">
    <location>
        <begin position="324"/>
        <end position="349"/>
    </location>
</feature>
<dbReference type="SUPFAM" id="SSF52540">
    <property type="entry name" value="P-loop containing nucleoside triphosphate hydrolases"/>
    <property type="match status" value="1"/>
</dbReference>
<evidence type="ECO:0000256" key="6">
    <source>
        <dbReference type="ARBA" id="ARBA00022989"/>
    </source>
</evidence>
<gene>
    <name evidence="12" type="ORF">BDZ90DRAFT_231016</name>
</gene>
<feature type="signal peptide" evidence="10">
    <location>
        <begin position="1"/>
        <end position="18"/>
    </location>
</feature>
<dbReference type="InterPro" id="IPR043926">
    <property type="entry name" value="ABCG_dom"/>
</dbReference>
<dbReference type="PANTHER" id="PTHR48041">
    <property type="entry name" value="ABC TRANSPORTER G FAMILY MEMBER 28"/>
    <property type="match status" value="1"/>
</dbReference>
<dbReference type="InterPro" id="IPR027417">
    <property type="entry name" value="P-loop_NTPase"/>
</dbReference>
<evidence type="ECO:0000259" key="11">
    <source>
        <dbReference type="PROSITE" id="PS50893"/>
    </source>
</evidence>
<dbReference type="OrthoDB" id="66620at2759"/>
<keyword evidence="3 9" id="KW-0812">Transmembrane</keyword>
<feature type="transmembrane region" description="Helical" evidence="9">
    <location>
        <begin position="907"/>
        <end position="930"/>
    </location>
</feature>
<accession>A0A316UYN1</accession>
<feature type="transmembrane region" description="Helical" evidence="9">
    <location>
        <begin position="827"/>
        <end position="851"/>
    </location>
</feature>
<dbReference type="AlphaFoldDB" id="A0A316UYN1"/>
<sequence>MLIMTAAWLAIFSDAAASASSRNSSSSSLRTTNLEWASQSSLFAAPRPPECPPCFNCQLPAFNCANAGHCRPSDGQCDCTTGFGGQDCLSPLCGSPVQGKQRYPREGEDGDGVCECDDGWGGMNCNVCQEDSACGEVLMGGERLGENGTCYAGGATVRQSFQECKVTNEQIVALLPGRPPKVTFSCEKEPQTCNFQFWIGQKESFYCDLTKCSEEVELTAESNNTRYKCETASCSCIPGRMLCGESGSIDIGEFLGEDIKGPATMSCKSGKNGDRKCNFEEPAMNGLISDVFGDPAIFLSCQAGECVHYSQVPGYHAPLPPPRAIFWVAFSAVGALVLVFVIATALWLLGQHDKHEEYGSVRLPEDEAARLMAEHVPASLSFKDLSYRIGEKKVLEGISGSVRPGEVMALVGASGAGKTTFLDLLARREKRGIIGGTTLVNGRPVSDGAFKRIAGFVDQEDCLMPTLTVYETVLYSAMLRLPRVMSIEAKKYRTLETLNELGILHIKDSRIGDSGARSISGGEKRRVSIACELVTSPSVLFLDEPTSGLDSANALNVVECLTNLAQQYHRTVVLSLHQPSSKIVSLLDKLVLLSAGKLVYSGPMARCAAYFAGIGHPCPEGHNILEFLIDLTSSASSSAQQSTAPTPGSAAMPVPTQGYQDEEAGPTLRNRSSLHELTTRPNSTAAPGDSTPNSTMGSRLAAGIRGAFASSSGNGHASKQQTPPRLAALIEAFSNSDIAKEESGATATGSFIPANGSDIEEADKVLRSHLAASLFTQLRILSGRSFKNLYRNPQLMLAHYALSLLLGLFVGILYYGVTNDVAGFQNRLGLCFFTLALFGFSTLTSLGIFAAERQLYVRERANGYYSPVTYFAAKLLFDNLPLRVVPPLLFGPTIYFTVGLVPQVAKFWIFILTLVLFSLATSSIVFFLSVSIKDTGVANLLGTLIMLLSLLFAGLLINRQKISWWLTPLLYASPFHSALESLLVSQLNGLQLREHKYGIDIEVPASVLLSSFGFRVQNFALDNVLLAGTFLLFNALSLTWLAFFVRERR</sequence>
<feature type="compositionally biased region" description="Low complexity" evidence="8">
    <location>
        <begin position="636"/>
        <end position="647"/>
    </location>
</feature>
<feature type="transmembrane region" description="Helical" evidence="9">
    <location>
        <begin position="797"/>
        <end position="815"/>
    </location>
</feature>
<dbReference type="PANTHER" id="PTHR48041:SF2">
    <property type="entry name" value="ATP-DEPENDENT PERMEASE-RELATED"/>
    <property type="match status" value="1"/>
</dbReference>
<dbReference type="PROSITE" id="PS00211">
    <property type="entry name" value="ABC_TRANSPORTER_1"/>
    <property type="match status" value="1"/>
</dbReference>
<dbReference type="STRING" id="1569628.A0A316UYN1"/>
<dbReference type="Gene3D" id="3.40.50.300">
    <property type="entry name" value="P-loop containing nucleotide triphosphate hydrolases"/>
    <property type="match status" value="1"/>
</dbReference>
<feature type="transmembrane region" description="Helical" evidence="9">
    <location>
        <begin position="884"/>
        <end position="901"/>
    </location>
</feature>
<dbReference type="InterPro" id="IPR000742">
    <property type="entry name" value="EGF"/>
</dbReference>
<dbReference type="Pfam" id="PF00005">
    <property type="entry name" value="ABC_tran"/>
    <property type="match status" value="1"/>
</dbReference>
<organism evidence="12 13">
    <name type="scientific">Jaminaea rosea</name>
    <dbReference type="NCBI Taxonomy" id="1569628"/>
    <lineage>
        <taxon>Eukaryota</taxon>
        <taxon>Fungi</taxon>
        <taxon>Dikarya</taxon>
        <taxon>Basidiomycota</taxon>
        <taxon>Ustilaginomycotina</taxon>
        <taxon>Exobasidiomycetes</taxon>
        <taxon>Microstromatales</taxon>
        <taxon>Microstromatales incertae sedis</taxon>
        <taxon>Jaminaea</taxon>
    </lineage>
</organism>
<dbReference type="Pfam" id="PF19055">
    <property type="entry name" value="ABC2_membrane_7"/>
    <property type="match status" value="1"/>
</dbReference>
<keyword evidence="2" id="KW-0813">Transport</keyword>
<dbReference type="InterPro" id="IPR003593">
    <property type="entry name" value="AAA+_ATPase"/>
</dbReference>
<feature type="transmembrane region" description="Helical" evidence="9">
    <location>
        <begin position="1024"/>
        <end position="1045"/>
    </location>
</feature>
<dbReference type="RefSeq" id="XP_025363625.1">
    <property type="nucleotide sequence ID" value="XM_025505686.1"/>
</dbReference>
<feature type="compositionally biased region" description="Polar residues" evidence="8">
    <location>
        <begin position="679"/>
        <end position="697"/>
    </location>
</feature>
<evidence type="ECO:0000256" key="2">
    <source>
        <dbReference type="ARBA" id="ARBA00022448"/>
    </source>
</evidence>
<dbReference type="GO" id="GO:0005524">
    <property type="term" value="F:ATP binding"/>
    <property type="evidence" value="ECO:0007669"/>
    <property type="project" value="UniProtKB-KW"/>
</dbReference>
<evidence type="ECO:0000256" key="10">
    <source>
        <dbReference type="SAM" id="SignalP"/>
    </source>
</evidence>
<dbReference type="PROSITE" id="PS50893">
    <property type="entry name" value="ABC_TRANSPORTER_2"/>
    <property type="match status" value="1"/>
</dbReference>
<dbReference type="GO" id="GO:0016020">
    <property type="term" value="C:membrane"/>
    <property type="evidence" value="ECO:0007669"/>
    <property type="project" value="UniProtKB-SubCell"/>
</dbReference>
<keyword evidence="13" id="KW-1185">Reference proteome</keyword>
<keyword evidence="10" id="KW-0732">Signal</keyword>
<evidence type="ECO:0000256" key="8">
    <source>
        <dbReference type="SAM" id="MobiDB-lite"/>
    </source>
</evidence>
<dbReference type="InterPro" id="IPR050352">
    <property type="entry name" value="ABCG_transporters"/>
</dbReference>
<feature type="transmembrane region" description="Helical" evidence="9">
    <location>
        <begin position="937"/>
        <end position="957"/>
    </location>
</feature>
<proteinExistence type="predicted"/>
<dbReference type="GeneID" id="37027509"/>
<evidence type="ECO:0000313" key="12">
    <source>
        <dbReference type="EMBL" id="PWN29013.1"/>
    </source>
</evidence>
<dbReference type="GO" id="GO:0016887">
    <property type="term" value="F:ATP hydrolysis activity"/>
    <property type="evidence" value="ECO:0007669"/>
    <property type="project" value="InterPro"/>
</dbReference>
<dbReference type="PROSITE" id="PS01186">
    <property type="entry name" value="EGF_2"/>
    <property type="match status" value="1"/>
</dbReference>
<dbReference type="Pfam" id="PF01061">
    <property type="entry name" value="ABC2_membrane"/>
    <property type="match status" value="1"/>
</dbReference>
<dbReference type="GO" id="GO:0140359">
    <property type="term" value="F:ABC-type transporter activity"/>
    <property type="evidence" value="ECO:0007669"/>
    <property type="project" value="InterPro"/>
</dbReference>
<comment type="subcellular location">
    <subcellularLocation>
        <location evidence="1">Membrane</location>
        <topology evidence="1">Multi-pass membrane protein</topology>
    </subcellularLocation>
</comment>
<dbReference type="PROSITE" id="PS00022">
    <property type="entry name" value="EGF_1"/>
    <property type="match status" value="1"/>
</dbReference>
<keyword evidence="5" id="KW-0067">ATP-binding</keyword>
<evidence type="ECO:0000256" key="4">
    <source>
        <dbReference type="ARBA" id="ARBA00022741"/>
    </source>
</evidence>
<dbReference type="EMBL" id="KZ819664">
    <property type="protein sequence ID" value="PWN29013.1"/>
    <property type="molecule type" value="Genomic_DNA"/>
</dbReference>
<feature type="domain" description="ABC transporter" evidence="11">
    <location>
        <begin position="380"/>
        <end position="620"/>
    </location>
</feature>
<protein>
    <recommendedName>
        <fullName evidence="11">ABC transporter domain-containing protein</fullName>
    </recommendedName>
</protein>
<evidence type="ECO:0000313" key="13">
    <source>
        <dbReference type="Proteomes" id="UP000245884"/>
    </source>
</evidence>
<evidence type="ECO:0000256" key="9">
    <source>
        <dbReference type="SAM" id="Phobius"/>
    </source>
</evidence>
<keyword evidence="4" id="KW-0547">Nucleotide-binding</keyword>
<dbReference type="InterPro" id="IPR003439">
    <property type="entry name" value="ABC_transporter-like_ATP-bd"/>
</dbReference>
<feature type="region of interest" description="Disordered" evidence="8">
    <location>
        <begin position="636"/>
        <end position="698"/>
    </location>
</feature>